<evidence type="ECO:0000313" key="2">
    <source>
        <dbReference type="EMBL" id="CAI5709422.1"/>
    </source>
</evidence>
<evidence type="ECO:0000256" key="1">
    <source>
        <dbReference type="SAM" id="Phobius"/>
    </source>
</evidence>
<feature type="transmembrane region" description="Helical" evidence="1">
    <location>
        <begin position="78"/>
        <end position="102"/>
    </location>
</feature>
<proteinExistence type="predicted"/>
<evidence type="ECO:0008006" key="4">
    <source>
        <dbReference type="Google" id="ProtNLM"/>
    </source>
</evidence>
<reference evidence="2" key="1">
    <citation type="submission" date="2022-12" db="EMBL/GenBank/DDBJ databases">
        <authorList>
            <person name="Webb A."/>
        </authorList>
    </citation>
    <scope>NUCLEOTIDE SEQUENCE</scope>
    <source>
        <strain evidence="2">Pd1</strain>
    </source>
</reference>
<name>A0AAV0SW31_9STRA</name>
<organism evidence="2 3">
    <name type="scientific">Peronospora destructor</name>
    <dbReference type="NCBI Taxonomy" id="86335"/>
    <lineage>
        <taxon>Eukaryota</taxon>
        <taxon>Sar</taxon>
        <taxon>Stramenopiles</taxon>
        <taxon>Oomycota</taxon>
        <taxon>Peronosporomycetes</taxon>
        <taxon>Peronosporales</taxon>
        <taxon>Peronosporaceae</taxon>
        <taxon>Peronospora</taxon>
    </lineage>
</organism>
<dbReference type="AlphaFoldDB" id="A0AAV0SW31"/>
<dbReference type="EMBL" id="CANTFM010000040">
    <property type="protein sequence ID" value="CAI5709422.1"/>
    <property type="molecule type" value="Genomic_DNA"/>
</dbReference>
<keyword evidence="3" id="KW-1185">Reference proteome</keyword>
<feature type="transmembrane region" description="Helical" evidence="1">
    <location>
        <begin position="48"/>
        <end position="66"/>
    </location>
</feature>
<evidence type="ECO:0000313" key="3">
    <source>
        <dbReference type="Proteomes" id="UP001162029"/>
    </source>
</evidence>
<dbReference type="Proteomes" id="UP001162029">
    <property type="component" value="Unassembled WGS sequence"/>
</dbReference>
<accession>A0AAV0SW31</accession>
<keyword evidence="1" id="KW-1133">Transmembrane helix</keyword>
<keyword evidence="1" id="KW-0812">Transmembrane</keyword>
<sequence>MRLRLRKPAPSNPSLSNAVAENLRRRVDRVKKNKHPKEMRMFKQRLQLAVRIAIGVLLADVVQTRGSDREWLLLPSSFYLGGLTVASMMVIYAASNTVGGVLEQVWQIDSARLGYHPPAACTLYTSSSAVTYPKKRKNICCQRQPVLHIDNCQPDESDIYHSAQR</sequence>
<protein>
    <recommendedName>
        <fullName evidence="4">CASP-like protein</fullName>
    </recommendedName>
</protein>
<keyword evidence="1" id="KW-0472">Membrane</keyword>
<gene>
    <name evidence="2" type="ORF">PDE001_LOCUS257</name>
</gene>
<comment type="caution">
    <text evidence="2">The sequence shown here is derived from an EMBL/GenBank/DDBJ whole genome shotgun (WGS) entry which is preliminary data.</text>
</comment>